<feature type="transmembrane region" description="Helical" evidence="1">
    <location>
        <begin position="43"/>
        <end position="62"/>
    </location>
</feature>
<accession>A0A3S5B352</accession>
<evidence type="ECO:0000256" key="1">
    <source>
        <dbReference type="SAM" id="Phobius"/>
    </source>
</evidence>
<gene>
    <name evidence="2" type="ORF">PXEA_LOCUS5362</name>
</gene>
<evidence type="ECO:0000313" key="2">
    <source>
        <dbReference type="EMBL" id="VEL11922.1"/>
    </source>
</evidence>
<keyword evidence="1" id="KW-0812">Transmembrane</keyword>
<proteinExistence type="predicted"/>
<name>A0A3S5B352_9PLAT</name>
<organism evidence="2 3">
    <name type="scientific">Protopolystoma xenopodis</name>
    <dbReference type="NCBI Taxonomy" id="117903"/>
    <lineage>
        <taxon>Eukaryota</taxon>
        <taxon>Metazoa</taxon>
        <taxon>Spiralia</taxon>
        <taxon>Lophotrochozoa</taxon>
        <taxon>Platyhelminthes</taxon>
        <taxon>Monogenea</taxon>
        <taxon>Polyopisthocotylea</taxon>
        <taxon>Polystomatidea</taxon>
        <taxon>Polystomatidae</taxon>
        <taxon>Protopolystoma</taxon>
    </lineage>
</organism>
<dbReference type="Proteomes" id="UP000784294">
    <property type="component" value="Unassembled WGS sequence"/>
</dbReference>
<sequence length="204" mass="22563">MASRRPRCVEPRWLGSALVAQSIYRLAARRVRSRLGAPADTRALLLAVVLVQFVLCVCVLCARARACLCARVAGRHRSAFRFRPGSISRHPTPCRSPRGLHCTALHCTATLRNTVQERGSAGQGSTARLTRASRQARKCVLAQTGRQWAHCVGRRNRGVRCRRRCADELKLGKQIRSGRGWLSIRPAEPFERQTTGLEAAPSCS</sequence>
<dbReference type="AlphaFoldDB" id="A0A3S5B352"/>
<keyword evidence="1" id="KW-1133">Transmembrane helix</keyword>
<dbReference type="EMBL" id="CAAALY010013258">
    <property type="protein sequence ID" value="VEL11922.1"/>
    <property type="molecule type" value="Genomic_DNA"/>
</dbReference>
<keyword evidence="1" id="KW-0472">Membrane</keyword>
<protein>
    <submittedName>
        <fullName evidence="2">Uncharacterized protein</fullName>
    </submittedName>
</protein>
<evidence type="ECO:0000313" key="3">
    <source>
        <dbReference type="Proteomes" id="UP000784294"/>
    </source>
</evidence>
<reference evidence="2" key="1">
    <citation type="submission" date="2018-11" db="EMBL/GenBank/DDBJ databases">
        <authorList>
            <consortium name="Pathogen Informatics"/>
        </authorList>
    </citation>
    <scope>NUCLEOTIDE SEQUENCE</scope>
</reference>
<keyword evidence="3" id="KW-1185">Reference proteome</keyword>
<comment type="caution">
    <text evidence="2">The sequence shown here is derived from an EMBL/GenBank/DDBJ whole genome shotgun (WGS) entry which is preliminary data.</text>
</comment>